<keyword evidence="11 13" id="KW-0472">Membrane</keyword>
<evidence type="ECO:0000256" key="10">
    <source>
        <dbReference type="ARBA" id="ARBA00023065"/>
    </source>
</evidence>
<comment type="similarity">
    <text evidence="3">Belongs to the multi antimicrobial extrusion (MATE) (TC 2.A.66.1) family.</text>
</comment>
<dbReference type="GO" id="GO:0015297">
    <property type="term" value="F:antiporter activity"/>
    <property type="evidence" value="ECO:0007669"/>
    <property type="project" value="UniProtKB-KW"/>
</dbReference>
<organism evidence="14 15">
    <name type="scientific">Anaerobutyricum soehngenii</name>
    <dbReference type="NCBI Taxonomy" id="105843"/>
    <lineage>
        <taxon>Bacteria</taxon>
        <taxon>Bacillati</taxon>
        <taxon>Bacillota</taxon>
        <taxon>Clostridia</taxon>
        <taxon>Lachnospirales</taxon>
        <taxon>Lachnospiraceae</taxon>
        <taxon>Anaerobutyricum</taxon>
    </lineage>
</organism>
<keyword evidence="5" id="KW-0813">Transport</keyword>
<evidence type="ECO:0000256" key="9">
    <source>
        <dbReference type="ARBA" id="ARBA00022989"/>
    </source>
</evidence>
<evidence type="ECO:0000256" key="1">
    <source>
        <dbReference type="ARBA" id="ARBA00003408"/>
    </source>
</evidence>
<feature type="transmembrane region" description="Helical" evidence="13">
    <location>
        <begin position="366"/>
        <end position="391"/>
    </location>
</feature>
<evidence type="ECO:0000256" key="13">
    <source>
        <dbReference type="SAM" id="Phobius"/>
    </source>
</evidence>
<keyword evidence="8 13" id="KW-0812">Transmembrane</keyword>
<dbReference type="InterPro" id="IPR050222">
    <property type="entry name" value="MATE_MdtK"/>
</dbReference>
<evidence type="ECO:0000256" key="12">
    <source>
        <dbReference type="ARBA" id="ARBA00031636"/>
    </source>
</evidence>
<comment type="caution">
    <text evidence="14">The sequence shown here is derived from an EMBL/GenBank/DDBJ whole genome shotgun (WGS) entry which is preliminary data.</text>
</comment>
<feature type="transmembrane region" description="Helical" evidence="13">
    <location>
        <begin position="411"/>
        <end position="436"/>
    </location>
</feature>
<dbReference type="PANTHER" id="PTHR43298:SF2">
    <property type="entry name" value="FMN_FAD EXPORTER YEEO-RELATED"/>
    <property type="match status" value="1"/>
</dbReference>
<feature type="transmembrane region" description="Helical" evidence="13">
    <location>
        <begin position="97"/>
        <end position="117"/>
    </location>
</feature>
<evidence type="ECO:0000313" key="14">
    <source>
        <dbReference type="EMBL" id="MSU83245.1"/>
    </source>
</evidence>
<dbReference type="NCBIfam" id="TIGR00797">
    <property type="entry name" value="matE"/>
    <property type="match status" value="1"/>
</dbReference>
<name>A0A6N7YHR5_9FIRM</name>
<feature type="transmembrane region" description="Helical" evidence="13">
    <location>
        <begin position="63"/>
        <end position="85"/>
    </location>
</feature>
<evidence type="ECO:0000256" key="5">
    <source>
        <dbReference type="ARBA" id="ARBA00022448"/>
    </source>
</evidence>
<dbReference type="Pfam" id="PF01554">
    <property type="entry name" value="MatE"/>
    <property type="match status" value="2"/>
</dbReference>
<feature type="transmembrane region" description="Helical" evidence="13">
    <location>
        <begin position="37"/>
        <end position="57"/>
    </location>
</feature>
<evidence type="ECO:0000256" key="8">
    <source>
        <dbReference type="ARBA" id="ARBA00022692"/>
    </source>
</evidence>
<gene>
    <name evidence="14" type="ORF">FYJ25_13155</name>
</gene>
<comment type="function">
    <text evidence="1">Multidrug efflux pump.</text>
</comment>
<feature type="transmembrane region" description="Helical" evidence="13">
    <location>
        <begin position="193"/>
        <end position="215"/>
    </location>
</feature>
<feature type="transmembrane region" description="Helical" evidence="13">
    <location>
        <begin position="283"/>
        <end position="304"/>
    </location>
</feature>
<dbReference type="AlphaFoldDB" id="A0A6N7YHR5"/>
<evidence type="ECO:0000313" key="15">
    <source>
        <dbReference type="Proteomes" id="UP000433359"/>
    </source>
</evidence>
<proteinExistence type="inferred from homology"/>
<dbReference type="PIRSF" id="PIRSF006603">
    <property type="entry name" value="DinF"/>
    <property type="match status" value="1"/>
</dbReference>
<keyword evidence="6" id="KW-0050">Antiport</keyword>
<evidence type="ECO:0000256" key="2">
    <source>
        <dbReference type="ARBA" id="ARBA00004651"/>
    </source>
</evidence>
<evidence type="ECO:0000256" key="6">
    <source>
        <dbReference type="ARBA" id="ARBA00022449"/>
    </source>
</evidence>
<feature type="transmembrane region" description="Helical" evidence="13">
    <location>
        <begin position="137"/>
        <end position="155"/>
    </location>
</feature>
<evidence type="ECO:0000256" key="11">
    <source>
        <dbReference type="ARBA" id="ARBA00023136"/>
    </source>
</evidence>
<dbReference type="GO" id="GO:0006811">
    <property type="term" value="P:monoatomic ion transport"/>
    <property type="evidence" value="ECO:0007669"/>
    <property type="project" value="UniProtKB-KW"/>
</dbReference>
<feature type="transmembrane region" description="Helical" evidence="13">
    <location>
        <begin position="316"/>
        <end position="335"/>
    </location>
</feature>
<comment type="subcellular location">
    <subcellularLocation>
        <location evidence="2">Cell membrane</location>
        <topology evidence="2">Multi-pass membrane protein</topology>
    </subcellularLocation>
</comment>
<dbReference type="GO" id="GO:0042910">
    <property type="term" value="F:xenobiotic transmembrane transporter activity"/>
    <property type="evidence" value="ECO:0007669"/>
    <property type="project" value="InterPro"/>
</dbReference>
<accession>A0A6N7YHR5</accession>
<evidence type="ECO:0000256" key="7">
    <source>
        <dbReference type="ARBA" id="ARBA00022475"/>
    </source>
</evidence>
<dbReference type="InterPro" id="IPR002528">
    <property type="entry name" value="MATE_fam"/>
</dbReference>
<feature type="transmembrane region" description="Helical" evidence="13">
    <location>
        <begin position="251"/>
        <end position="277"/>
    </location>
</feature>
<protein>
    <recommendedName>
        <fullName evidence="4">Probable multidrug resistance protein NorM</fullName>
    </recommendedName>
    <alternativeName>
        <fullName evidence="12">Multidrug-efflux transporter</fullName>
    </alternativeName>
</protein>
<feature type="transmembrane region" description="Helical" evidence="13">
    <location>
        <begin position="12"/>
        <end position="30"/>
    </location>
</feature>
<feature type="transmembrane region" description="Helical" evidence="13">
    <location>
        <begin position="167"/>
        <end position="187"/>
    </location>
</feature>
<dbReference type="InterPro" id="IPR048279">
    <property type="entry name" value="MdtK-like"/>
</dbReference>
<dbReference type="RefSeq" id="WP_147607791.1">
    <property type="nucleotide sequence ID" value="NZ_VULP01000037.1"/>
</dbReference>
<keyword evidence="9 13" id="KW-1133">Transmembrane helix</keyword>
<dbReference type="CDD" id="cd13138">
    <property type="entry name" value="MATE_yoeA_like"/>
    <property type="match status" value="1"/>
</dbReference>
<dbReference type="GO" id="GO:0005886">
    <property type="term" value="C:plasma membrane"/>
    <property type="evidence" value="ECO:0007669"/>
    <property type="project" value="UniProtKB-SubCell"/>
</dbReference>
<dbReference type="PANTHER" id="PTHR43298">
    <property type="entry name" value="MULTIDRUG RESISTANCE PROTEIN NORM-RELATED"/>
    <property type="match status" value="1"/>
</dbReference>
<keyword evidence="10" id="KW-0406">Ion transport</keyword>
<dbReference type="Proteomes" id="UP000433359">
    <property type="component" value="Unassembled WGS sequence"/>
</dbReference>
<evidence type="ECO:0000256" key="4">
    <source>
        <dbReference type="ARBA" id="ARBA00020268"/>
    </source>
</evidence>
<reference evidence="14 15" key="1">
    <citation type="submission" date="2019-08" db="EMBL/GenBank/DDBJ databases">
        <title>In-depth cultivation of the pig gut microbiome towards novel bacterial diversity and tailored functional studies.</title>
        <authorList>
            <person name="Wylensek D."/>
            <person name="Hitch T.C.A."/>
            <person name="Clavel T."/>
        </authorList>
    </citation>
    <scope>NUCLEOTIDE SEQUENCE [LARGE SCALE GENOMIC DNA]</scope>
    <source>
        <strain evidence="14 15">BSM-383-APC-4H</strain>
    </source>
</reference>
<sequence>MGNLEHNLTEGSVIKNLILFSLPFVGSFVLQSLYSTVDLFIVSHYAGTYSISGLNIVAQITDLVLGIAIGLLSAATVMIAQYVGAGKEKEIHKTIETTFTLVIILAVIMTIGMQIFMNPILHILQTPLESYQEASNYYRVVISGILFTFMYNAIANILRGMGDSKNPLYFVIISTGINIILDIIFVGKMHMGAGGAALATVIAQMCSVLVSIIYLRKIDFPFDFKLSSFHIDQEKIKIMFQIGIPSAFQNFMLNFSLVVLIAVANLLGVYASAAVGIAAKINVIFILPVIALHAALSAIVGQNVGAGKLKRVEKTAIVELIISSLYSLFICIIMWCFSKELLSIFTNDAQTLLVGANYFKGHCWDYVIVMPLAYCLSGIFIGSGHTSYVAVGNTVGALASRIPLAYFLSNILGWGTLGIGIAYPISTAVTNIVYIYCLIKGKWKTAVTTKEDMNLSE</sequence>
<evidence type="ECO:0000256" key="3">
    <source>
        <dbReference type="ARBA" id="ARBA00010199"/>
    </source>
</evidence>
<keyword evidence="7" id="KW-1003">Cell membrane</keyword>
<dbReference type="EMBL" id="VULP01000037">
    <property type="protein sequence ID" value="MSU83245.1"/>
    <property type="molecule type" value="Genomic_DNA"/>
</dbReference>